<dbReference type="Gene3D" id="3.40.630.30">
    <property type="match status" value="1"/>
</dbReference>
<dbReference type="CDD" id="cd04301">
    <property type="entry name" value="NAT_SF"/>
    <property type="match status" value="1"/>
</dbReference>
<evidence type="ECO:0000313" key="2">
    <source>
        <dbReference type="EMBL" id="QLY80631.1"/>
    </source>
</evidence>
<sequence length="278" mass="32898">MLYDINERKSVISYDRYSDRIDLIKLNDEESDYIIEILEKAVKVRRYNKVSAKISYRNRESFLKKGYIIEARIPNLYRGNEDGLFLAKYFSVERETVRYKEIINKVIHEAAKNKNKNKYCRLLLREDLIYRLVREKELDELVDFYRRNMKSRLLSVFDYKYIEDFINNDTVYGVICKKEKIIAAVACEVDRQNLNAEMTNFAGDENFRGKGLARYLAISMEEEMKKIGIKTLYSVVRAKSFDANILFSKIGFKFSGTLINNTNISGRIESMNVWYKEI</sequence>
<dbReference type="NCBIfam" id="TIGR03827">
    <property type="entry name" value="GNAT_ablB"/>
    <property type="match status" value="1"/>
</dbReference>
<dbReference type="SUPFAM" id="SSF55729">
    <property type="entry name" value="Acyl-CoA N-acyltransferases (Nat)"/>
    <property type="match status" value="1"/>
</dbReference>
<dbReference type="EMBL" id="CP059378">
    <property type="protein sequence ID" value="QLY80631.1"/>
    <property type="molecule type" value="Genomic_DNA"/>
</dbReference>
<gene>
    <name evidence="2" type="primary">ablB</name>
    <name evidence="2" type="ORF">HZF06_03330</name>
</gene>
<protein>
    <submittedName>
        <fullName evidence="2">Putative beta-lysine N-acetyltransferase</fullName>
    </submittedName>
</protein>
<dbReference type="PROSITE" id="PS51186">
    <property type="entry name" value="GNAT"/>
    <property type="match status" value="1"/>
</dbReference>
<keyword evidence="2" id="KW-0808">Transferase</keyword>
<dbReference type="InterPro" id="IPR016181">
    <property type="entry name" value="Acyl_CoA_acyltransferase"/>
</dbReference>
<reference evidence="2 3" key="1">
    <citation type="submission" date="2020-07" db="EMBL/GenBank/DDBJ databases">
        <title>Electron transfer.</title>
        <authorList>
            <person name="Huang L."/>
            <person name="Liu X."/>
            <person name="Zhou S."/>
        </authorList>
    </citation>
    <scope>NUCLEOTIDE SEQUENCE [LARGE SCALE GENOMIC DNA]</scope>
    <source>
        <strain evidence="2 3">Lx1</strain>
    </source>
</reference>
<dbReference type="Pfam" id="PF00583">
    <property type="entry name" value="Acetyltransf_1"/>
    <property type="match status" value="1"/>
</dbReference>
<dbReference type="Proteomes" id="UP000512286">
    <property type="component" value="Chromosome"/>
</dbReference>
<accession>A0A7D6W1C2</accession>
<dbReference type="InterPro" id="IPR000182">
    <property type="entry name" value="GNAT_dom"/>
</dbReference>
<name>A0A7D6W1C2_9CLOT</name>
<dbReference type="KEGG" id="cint:HZF06_03330"/>
<dbReference type="AlphaFoldDB" id="A0A7D6W1C2"/>
<organism evidence="2 3">
    <name type="scientific">Clostridium intestinale</name>
    <dbReference type="NCBI Taxonomy" id="36845"/>
    <lineage>
        <taxon>Bacteria</taxon>
        <taxon>Bacillati</taxon>
        <taxon>Bacillota</taxon>
        <taxon>Clostridia</taxon>
        <taxon>Eubacteriales</taxon>
        <taxon>Clostridiaceae</taxon>
        <taxon>Clostridium</taxon>
    </lineage>
</organism>
<evidence type="ECO:0000313" key="3">
    <source>
        <dbReference type="Proteomes" id="UP000512286"/>
    </source>
</evidence>
<evidence type="ECO:0000259" key="1">
    <source>
        <dbReference type="PROSITE" id="PS51186"/>
    </source>
</evidence>
<dbReference type="GO" id="GO:0008080">
    <property type="term" value="F:N-acetyltransferase activity"/>
    <property type="evidence" value="ECO:0007669"/>
    <property type="project" value="InterPro"/>
</dbReference>
<proteinExistence type="predicted"/>
<feature type="domain" description="N-acetyltransferase" evidence="1">
    <location>
        <begin position="128"/>
        <end position="278"/>
    </location>
</feature>
<dbReference type="InterPro" id="IPR022525">
    <property type="entry name" value="GNAT_AblB"/>
</dbReference>
<dbReference type="RefSeq" id="WP_181602424.1">
    <property type="nucleotide sequence ID" value="NZ_CP059378.1"/>
</dbReference>